<gene>
    <name evidence="1" type="ORF">HMPREF1015_00477</name>
</gene>
<proteinExistence type="predicted"/>
<keyword evidence="2" id="KW-1185">Reference proteome</keyword>
<sequence>MNVAALIILRHFEECGKIEGKHLNVIELRACLFILDQHDFGFL</sequence>
<evidence type="ECO:0000313" key="1">
    <source>
        <dbReference type="EMBL" id="EHL73087.1"/>
    </source>
</evidence>
<comment type="caution">
    <text evidence="1">The sequence shown here is derived from an EMBL/GenBank/DDBJ whole genome shotgun (WGS) entry which is preliminary data.</text>
</comment>
<organism evidence="1 2">
    <name type="scientific">Bacillus smithii 7_3_47FAA</name>
    <dbReference type="NCBI Taxonomy" id="665952"/>
    <lineage>
        <taxon>Bacteria</taxon>
        <taxon>Bacillati</taxon>
        <taxon>Bacillota</taxon>
        <taxon>Bacilli</taxon>
        <taxon>Bacillales</taxon>
        <taxon>Bacillaceae</taxon>
        <taxon>Bacillus</taxon>
    </lineage>
</organism>
<dbReference type="Proteomes" id="UP000011747">
    <property type="component" value="Unassembled WGS sequence"/>
</dbReference>
<protein>
    <submittedName>
        <fullName evidence="1">Uncharacterized protein</fullName>
    </submittedName>
</protein>
<reference evidence="1 2" key="1">
    <citation type="submission" date="2011-09" db="EMBL/GenBank/DDBJ databases">
        <title>The Genome Sequence of Bacillus smithii 7_3_47FAA.</title>
        <authorList>
            <consortium name="The Broad Institute Genome Sequencing Platform"/>
            <person name="Earl A."/>
            <person name="Ward D."/>
            <person name="Feldgarden M."/>
            <person name="Gevers D."/>
            <person name="Daigneault M."/>
            <person name="Strauss J."/>
            <person name="Allen-Vercoe E."/>
            <person name="Young S.K."/>
            <person name="Zeng Q."/>
            <person name="Gargeya S."/>
            <person name="Fitzgerald M."/>
            <person name="Haas B."/>
            <person name="Abouelleil A."/>
            <person name="Alvarado L."/>
            <person name="Arachchi H.M."/>
            <person name="Berlin A."/>
            <person name="Brown A."/>
            <person name="Chapman S.B."/>
            <person name="Chen Z."/>
            <person name="Dunbar C."/>
            <person name="Freedman E."/>
            <person name="Gearin G."/>
            <person name="Goldberg J."/>
            <person name="Griggs A."/>
            <person name="Gujja S."/>
            <person name="Heiman D."/>
            <person name="Howarth C."/>
            <person name="Larson L."/>
            <person name="Lui A."/>
            <person name="MacDonald P.J.P."/>
            <person name="Montmayeur A."/>
            <person name="Murphy C."/>
            <person name="Neiman D."/>
            <person name="Pearson M."/>
            <person name="Priest M."/>
            <person name="Roberts A."/>
            <person name="Saif S."/>
            <person name="Shea T."/>
            <person name="Shenoy N."/>
            <person name="Sisk P."/>
            <person name="Stolte C."/>
            <person name="Sykes S."/>
            <person name="Wortman J."/>
            <person name="Nusbaum C."/>
            <person name="Birren B."/>
        </authorList>
    </citation>
    <scope>NUCLEOTIDE SEQUENCE [LARGE SCALE GENOMIC DNA]</scope>
    <source>
        <strain evidence="1 2">7_3_47FAA</strain>
    </source>
</reference>
<dbReference type="AlphaFoldDB" id="G9QQB0"/>
<name>G9QQB0_9BACI</name>
<dbReference type="EMBL" id="ACWF01000160">
    <property type="protein sequence ID" value="EHL73087.1"/>
    <property type="molecule type" value="Genomic_DNA"/>
</dbReference>
<dbReference type="HOGENOM" id="CLU_3229878_0_0_9"/>
<accession>G9QQB0</accession>
<evidence type="ECO:0000313" key="2">
    <source>
        <dbReference type="Proteomes" id="UP000011747"/>
    </source>
</evidence>